<gene>
    <name evidence="2" type="ORF">VN97_g2028</name>
</gene>
<evidence type="ECO:0000313" key="2">
    <source>
        <dbReference type="EMBL" id="KAJ9491217.1"/>
    </source>
</evidence>
<evidence type="ECO:0000313" key="3">
    <source>
        <dbReference type="Proteomes" id="UP001227192"/>
    </source>
</evidence>
<reference evidence="2" key="1">
    <citation type="submission" date="2015-06" db="EMBL/GenBank/DDBJ databases">
        <authorList>
            <person name="Nguyen H."/>
        </authorList>
    </citation>
    <scope>NUCLEOTIDE SEQUENCE</scope>
    <source>
        <strain evidence="2">DAOM 180753</strain>
    </source>
</reference>
<feature type="chain" id="PRO_5042601879" evidence="1">
    <location>
        <begin position="20"/>
        <end position="77"/>
    </location>
</feature>
<protein>
    <submittedName>
        <fullName evidence="2">Uncharacterized protein</fullName>
    </submittedName>
</protein>
<keyword evidence="3" id="KW-1185">Reference proteome</keyword>
<reference evidence="2" key="2">
    <citation type="journal article" date="2016" name="Fungal Biol.">
        <title>Ochratoxin A production by Penicillium thymicola.</title>
        <authorList>
            <person name="Nguyen H.D.T."/>
            <person name="McMullin D.R."/>
            <person name="Ponomareva E."/>
            <person name="Riley R."/>
            <person name="Pomraning K.R."/>
            <person name="Baker S.E."/>
            <person name="Seifert K.A."/>
        </authorList>
    </citation>
    <scope>NUCLEOTIDE SEQUENCE</scope>
    <source>
        <strain evidence="2">DAOM 180753</strain>
    </source>
</reference>
<comment type="caution">
    <text evidence="2">The sequence shown here is derived from an EMBL/GenBank/DDBJ whole genome shotgun (WGS) entry which is preliminary data.</text>
</comment>
<dbReference type="EMBL" id="LACB01000037">
    <property type="protein sequence ID" value="KAJ9491217.1"/>
    <property type="molecule type" value="Genomic_DNA"/>
</dbReference>
<dbReference type="AlphaFoldDB" id="A0AAI9XBU7"/>
<keyword evidence="1" id="KW-0732">Signal</keyword>
<accession>A0AAI9XBU7</accession>
<organism evidence="2 3">
    <name type="scientific">Penicillium thymicola</name>
    <dbReference type="NCBI Taxonomy" id="293382"/>
    <lineage>
        <taxon>Eukaryota</taxon>
        <taxon>Fungi</taxon>
        <taxon>Dikarya</taxon>
        <taxon>Ascomycota</taxon>
        <taxon>Pezizomycotina</taxon>
        <taxon>Eurotiomycetes</taxon>
        <taxon>Eurotiomycetidae</taxon>
        <taxon>Eurotiales</taxon>
        <taxon>Aspergillaceae</taxon>
        <taxon>Penicillium</taxon>
    </lineage>
</organism>
<evidence type="ECO:0000256" key="1">
    <source>
        <dbReference type="SAM" id="SignalP"/>
    </source>
</evidence>
<name>A0AAI9XBU7_PENTH</name>
<feature type="signal peptide" evidence="1">
    <location>
        <begin position="1"/>
        <end position="19"/>
    </location>
</feature>
<proteinExistence type="predicted"/>
<dbReference type="Proteomes" id="UP001227192">
    <property type="component" value="Unassembled WGS sequence"/>
</dbReference>
<sequence>MHGIEWTFLISLYLLLTRSSNNKSRDYWKLAVDFDSWPTHGSGNISPSLSFPNYFLLLLRSTPCITTPFMLYSLKHQ</sequence>